<dbReference type="PANTHER" id="PTHR15099:SF2">
    <property type="entry name" value="TRANSMEMBRANE PROTEIN 11, MITOCHONDRIAL"/>
    <property type="match status" value="1"/>
</dbReference>
<evidence type="ECO:0000313" key="9">
    <source>
        <dbReference type="EMBL" id="EDQ87887.1"/>
    </source>
</evidence>
<dbReference type="KEGG" id="mbr:MONBRDRAFT_26931"/>
<organism evidence="9 10">
    <name type="scientific">Monosiga brevicollis</name>
    <name type="common">Choanoflagellate</name>
    <dbReference type="NCBI Taxonomy" id="81824"/>
    <lineage>
        <taxon>Eukaryota</taxon>
        <taxon>Choanoflagellata</taxon>
        <taxon>Craspedida</taxon>
        <taxon>Salpingoecidae</taxon>
        <taxon>Monosiga</taxon>
    </lineage>
</organism>
<dbReference type="eggNOG" id="ENOG502QUAI">
    <property type="taxonomic scope" value="Eukaryota"/>
</dbReference>
<evidence type="ECO:0000313" key="10">
    <source>
        <dbReference type="Proteomes" id="UP000001357"/>
    </source>
</evidence>
<proteinExistence type="inferred from homology"/>
<dbReference type="RefSeq" id="XP_001747420.1">
    <property type="nucleotide sequence ID" value="XM_001747368.1"/>
</dbReference>
<keyword evidence="6" id="KW-1133">Transmembrane helix</keyword>
<evidence type="ECO:0000256" key="5">
    <source>
        <dbReference type="ARBA" id="ARBA00022792"/>
    </source>
</evidence>
<evidence type="ECO:0000256" key="4">
    <source>
        <dbReference type="ARBA" id="ARBA00022692"/>
    </source>
</evidence>
<keyword evidence="7" id="KW-0496">Mitochondrion</keyword>
<dbReference type="PANTHER" id="PTHR15099">
    <property type="entry name" value="PROTEIN PM1"/>
    <property type="match status" value="1"/>
</dbReference>
<dbReference type="InParanoid" id="A9V3Y5"/>
<dbReference type="InterPro" id="IPR026120">
    <property type="entry name" value="TMEM11"/>
</dbReference>
<evidence type="ECO:0000256" key="6">
    <source>
        <dbReference type="ARBA" id="ARBA00022989"/>
    </source>
</evidence>
<protein>
    <submittedName>
        <fullName evidence="9">Uncharacterized protein</fullName>
    </submittedName>
</protein>
<accession>A9V3Y5</accession>
<keyword evidence="10" id="KW-1185">Reference proteome</keyword>
<dbReference type="EMBL" id="CH991557">
    <property type="protein sequence ID" value="EDQ87887.1"/>
    <property type="molecule type" value="Genomic_DNA"/>
</dbReference>
<reference evidence="9 10" key="1">
    <citation type="journal article" date="2008" name="Nature">
        <title>The genome of the choanoflagellate Monosiga brevicollis and the origin of metazoans.</title>
        <authorList>
            <consortium name="JGI Sequencing"/>
            <person name="King N."/>
            <person name="Westbrook M.J."/>
            <person name="Young S.L."/>
            <person name="Kuo A."/>
            <person name="Abedin M."/>
            <person name="Chapman J."/>
            <person name="Fairclough S."/>
            <person name="Hellsten U."/>
            <person name="Isogai Y."/>
            <person name="Letunic I."/>
            <person name="Marr M."/>
            <person name="Pincus D."/>
            <person name="Putnam N."/>
            <person name="Rokas A."/>
            <person name="Wright K.J."/>
            <person name="Zuzow R."/>
            <person name="Dirks W."/>
            <person name="Good M."/>
            <person name="Goodstein D."/>
            <person name="Lemons D."/>
            <person name="Li W."/>
            <person name="Lyons J.B."/>
            <person name="Morris A."/>
            <person name="Nichols S."/>
            <person name="Richter D.J."/>
            <person name="Salamov A."/>
            <person name="Bork P."/>
            <person name="Lim W.A."/>
            <person name="Manning G."/>
            <person name="Miller W.T."/>
            <person name="McGinnis W."/>
            <person name="Shapiro H."/>
            <person name="Tjian R."/>
            <person name="Grigoriev I.V."/>
            <person name="Rokhsar D."/>
        </authorList>
    </citation>
    <scope>NUCLEOTIDE SEQUENCE [LARGE SCALE GENOMIC DNA]</scope>
    <source>
        <strain evidence="10">MX1 / ATCC 50154</strain>
    </source>
</reference>
<gene>
    <name evidence="9" type="ORF">MONBRDRAFT_26931</name>
</gene>
<dbReference type="Proteomes" id="UP000001357">
    <property type="component" value="Unassembled WGS sequence"/>
</dbReference>
<dbReference type="OMA" id="IGNCLHK"/>
<keyword evidence="4" id="KW-0812">Transmembrane</keyword>
<name>A9V3Y5_MONBE</name>
<dbReference type="FunCoup" id="A9V3Y5">
    <property type="interactions" value="438"/>
</dbReference>
<comment type="subcellular location">
    <subcellularLocation>
        <location evidence="2">Mitochondrion inner membrane</location>
        <topology evidence="2">Multi-pass membrane protein</topology>
    </subcellularLocation>
</comment>
<dbReference type="AlphaFoldDB" id="A9V3Y5"/>
<dbReference type="Pfam" id="PF14972">
    <property type="entry name" value="Mito_morph_reg"/>
    <property type="match status" value="1"/>
</dbReference>
<evidence type="ECO:0000256" key="8">
    <source>
        <dbReference type="ARBA" id="ARBA00023136"/>
    </source>
</evidence>
<evidence type="ECO:0000256" key="2">
    <source>
        <dbReference type="ARBA" id="ARBA00004448"/>
    </source>
</evidence>
<dbReference type="GO" id="GO:0005743">
    <property type="term" value="C:mitochondrial inner membrane"/>
    <property type="evidence" value="ECO:0000318"/>
    <property type="project" value="GO_Central"/>
</dbReference>
<evidence type="ECO:0000256" key="3">
    <source>
        <dbReference type="ARBA" id="ARBA00006060"/>
    </source>
</evidence>
<keyword evidence="5" id="KW-0999">Mitochondrion inner membrane</keyword>
<evidence type="ECO:0000256" key="1">
    <source>
        <dbReference type="ARBA" id="ARBA00002812"/>
    </source>
</evidence>
<dbReference type="GO" id="GO:0007007">
    <property type="term" value="P:inner mitochondrial membrane organization"/>
    <property type="evidence" value="ECO:0000318"/>
    <property type="project" value="GO_Central"/>
</dbReference>
<comment type="similarity">
    <text evidence="3">Belongs to the TMEM11 family.</text>
</comment>
<sequence length="158" mass="17313">MAEENYGVVPRDELQDAALERFMASKVSVIVIEDNQLSGRVASSIQVGNLMHKTAVLASLGCLVGGAMHAPLKTVLLPLGGLGLLCGISYDLGWQDDPMAAYQVLKRPDAPELTSVQLPAHLDDFTVLVRRDDSVRRVLHNTLMLAAGAFLFFRWRRI</sequence>
<evidence type="ECO:0000256" key="7">
    <source>
        <dbReference type="ARBA" id="ARBA00023128"/>
    </source>
</evidence>
<dbReference type="GeneID" id="5892684"/>
<keyword evidence="8" id="KW-0472">Membrane</keyword>
<comment type="function">
    <text evidence="1">Plays a role in mitochondrial morphogenesis.</text>
</comment>